<protein>
    <recommendedName>
        <fullName evidence="4">F0F1 ATP synthase subunit I</fullName>
    </recommendedName>
</protein>
<dbReference type="Proteomes" id="UP000184608">
    <property type="component" value="Unassembled WGS sequence"/>
</dbReference>
<proteinExistence type="predicted"/>
<dbReference type="STRING" id="1216006.VA7868_02734"/>
<dbReference type="AlphaFoldDB" id="A0A1M5ZGW0"/>
<sequence>MLNKWYMLSFFWQITFFSISAAIVNYALGEKSGMSTFLGGLAYCVPTLLANIYMHSGRDTGNEFSVVGRAFISNVYKLMMTAGVLLFIFKKVDISAGVFVAFYCLGSVVQFVTSFFSINRE</sequence>
<evidence type="ECO:0008006" key="4">
    <source>
        <dbReference type="Google" id="ProtNLM"/>
    </source>
</evidence>
<dbReference type="OrthoDB" id="5873498at2"/>
<feature type="transmembrane region" description="Helical" evidence="1">
    <location>
        <begin position="35"/>
        <end position="54"/>
    </location>
</feature>
<keyword evidence="3" id="KW-1185">Reference proteome</keyword>
<feature type="transmembrane region" description="Helical" evidence="1">
    <location>
        <begin position="66"/>
        <end position="89"/>
    </location>
</feature>
<name>A0A1M5ZGW0_9VIBR</name>
<keyword evidence="1" id="KW-1133">Transmembrane helix</keyword>
<evidence type="ECO:0000313" key="2">
    <source>
        <dbReference type="EMBL" id="SHI23515.1"/>
    </source>
</evidence>
<dbReference type="RefSeq" id="WP_073604380.1">
    <property type="nucleotide sequence ID" value="NZ_FQXZ01000030.1"/>
</dbReference>
<dbReference type="EMBL" id="FQXZ01000030">
    <property type="protein sequence ID" value="SHI23515.1"/>
    <property type="molecule type" value="Genomic_DNA"/>
</dbReference>
<reference evidence="2 3" key="1">
    <citation type="submission" date="2016-11" db="EMBL/GenBank/DDBJ databases">
        <authorList>
            <person name="Jaros S."/>
            <person name="Januszkiewicz K."/>
            <person name="Wedrychowicz H."/>
        </authorList>
    </citation>
    <scope>NUCLEOTIDE SEQUENCE [LARGE SCALE GENOMIC DNA]</scope>
    <source>
        <strain evidence="2 3">CECT 7868</strain>
    </source>
</reference>
<keyword evidence="1" id="KW-0472">Membrane</keyword>
<evidence type="ECO:0000313" key="3">
    <source>
        <dbReference type="Proteomes" id="UP000184608"/>
    </source>
</evidence>
<keyword evidence="1" id="KW-0812">Transmembrane</keyword>
<feature type="transmembrane region" description="Helical" evidence="1">
    <location>
        <begin position="96"/>
        <end position="118"/>
    </location>
</feature>
<gene>
    <name evidence="2" type="ORF">VA7868_02734</name>
</gene>
<feature type="transmembrane region" description="Helical" evidence="1">
    <location>
        <begin position="6"/>
        <end position="28"/>
    </location>
</feature>
<organism evidence="2 3">
    <name type="scientific">Vibrio aerogenes CECT 7868</name>
    <dbReference type="NCBI Taxonomy" id="1216006"/>
    <lineage>
        <taxon>Bacteria</taxon>
        <taxon>Pseudomonadati</taxon>
        <taxon>Pseudomonadota</taxon>
        <taxon>Gammaproteobacteria</taxon>
        <taxon>Vibrionales</taxon>
        <taxon>Vibrionaceae</taxon>
        <taxon>Vibrio</taxon>
    </lineage>
</organism>
<evidence type="ECO:0000256" key="1">
    <source>
        <dbReference type="SAM" id="Phobius"/>
    </source>
</evidence>
<accession>A0A1M5ZGW0</accession>